<evidence type="ECO:0000313" key="2">
    <source>
        <dbReference type="Proteomes" id="UP001298681"/>
    </source>
</evidence>
<evidence type="ECO:0000313" key="1">
    <source>
        <dbReference type="EMBL" id="MCG4610048.1"/>
    </source>
</evidence>
<gene>
    <name evidence="1" type="ORF">L0P57_03730</name>
</gene>
<name>A0ABS9MGW3_9FIRM</name>
<dbReference type="InterPro" id="IPR007612">
    <property type="entry name" value="LOR"/>
</dbReference>
<proteinExistence type="predicted"/>
<reference evidence="1 2" key="1">
    <citation type="submission" date="2022-01" db="EMBL/GenBank/DDBJ databases">
        <title>Collection of gut derived symbiotic bacterial strains cultured from healthy donors.</title>
        <authorList>
            <person name="Lin H."/>
            <person name="Kohout C."/>
            <person name="Waligurski E."/>
            <person name="Pamer E.G."/>
        </authorList>
    </citation>
    <scope>NUCLEOTIDE SEQUENCE [LARGE SCALE GENOMIC DNA]</scope>
    <source>
        <strain evidence="1 2">DFI.7.58</strain>
    </source>
</reference>
<keyword evidence="2" id="KW-1185">Reference proteome</keyword>
<comment type="caution">
    <text evidence="1">The sequence shown here is derived from an EMBL/GenBank/DDBJ whole genome shotgun (WGS) entry which is preliminary data.</text>
</comment>
<accession>A0ABS9MGW3</accession>
<sequence length="236" mass="25870">MSLKGKLTALAGAKIAEKVIPKGSVDGVVNSVLNKLGQATGQKTAAEHIQGIKKNFLVIKSKSYSIGTMVGLFTGKTPDMNDYLGRYQIVDGNGTLKYKSNAENTITDREILDLFDANGNKIGYVKEHLISTGVPLFEKEVKKCTVFLGKEKIALLKKYVSFGNLEFEVLEGSVKITHQEGKSFKIQYKGKQVATLHDCPLNLKDGYADKFVMEYDNSEDEVIAILLATAIDLINT</sequence>
<dbReference type="EMBL" id="JAKNHQ010000003">
    <property type="protein sequence ID" value="MCG4610048.1"/>
    <property type="molecule type" value="Genomic_DNA"/>
</dbReference>
<organism evidence="1 2">
    <name type="scientific">Anaeromassilibacillus senegalensis</name>
    <dbReference type="NCBI Taxonomy" id="1673717"/>
    <lineage>
        <taxon>Bacteria</taxon>
        <taxon>Bacillati</taxon>
        <taxon>Bacillota</taxon>
        <taxon>Clostridia</taxon>
        <taxon>Eubacteriales</taxon>
        <taxon>Acutalibacteraceae</taxon>
        <taxon>Anaeromassilibacillus</taxon>
    </lineage>
</organism>
<dbReference type="GeneID" id="97380529"/>
<protein>
    <submittedName>
        <fullName evidence="1">Uncharacterized protein</fullName>
    </submittedName>
</protein>
<dbReference type="RefSeq" id="WP_087233727.1">
    <property type="nucleotide sequence ID" value="NZ_JAKNHQ010000003.1"/>
</dbReference>
<dbReference type="Proteomes" id="UP001298681">
    <property type="component" value="Unassembled WGS sequence"/>
</dbReference>
<dbReference type="Pfam" id="PF04525">
    <property type="entry name" value="LOR"/>
    <property type="match status" value="1"/>
</dbReference>